<protein>
    <submittedName>
        <fullName evidence="1">LOC101846883</fullName>
    </submittedName>
</protein>
<accession>A0A7T8JVX3</accession>
<sequence length="114" mass="13113">MSTPYNQDSPILYLWSCPRPVRDVVREVGVTKKTVVDWGKTFRAICTRHLRQHSVPLGGPGRIVEIDESKFGNRKYNRGRVTMDTGSSVVWSEARVVLASCWKWRTVASERFCR</sequence>
<evidence type="ECO:0000313" key="1">
    <source>
        <dbReference type="EMBL" id="QQP36998.1"/>
    </source>
</evidence>
<evidence type="ECO:0000313" key="2">
    <source>
        <dbReference type="Proteomes" id="UP000595437"/>
    </source>
</evidence>
<keyword evidence="2" id="KW-1185">Reference proteome</keyword>
<proteinExistence type="predicted"/>
<dbReference type="EMBL" id="CP045905">
    <property type="protein sequence ID" value="QQP36998.1"/>
    <property type="molecule type" value="Genomic_DNA"/>
</dbReference>
<reference evidence="2" key="1">
    <citation type="submission" date="2021-01" db="EMBL/GenBank/DDBJ databases">
        <title>Caligus Genome Assembly.</title>
        <authorList>
            <person name="Gallardo-Escarate C."/>
        </authorList>
    </citation>
    <scope>NUCLEOTIDE SEQUENCE [LARGE SCALE GENOMIC DNA]</scope>
</reference>
<dbReference type="OrthoDB" id="10052789at2759"/>
<dbReference type="Proteomes" id="UP000595437">
    <property type="component" value="Chromosome 16"/>
</dbReference>
<name>A0A7T8JVX3_CALRO</name>
<dbReference type="AlphaFoldDB" id="A0A7T8JVX3"/>
<gene>
    <name evidence="1" type="ORF">FKW44_022275</name>
</gene>
<organism evidence="1 2">
    <name type="scientific">Caligus rogercresseyi</name>
    <name type="common">Sea louse</name>
    <dbReference type="NCBI Taxonomy" id="217165"/>
    <lineage>
        <taxon>Eukaryota</taxon>
        <taxon>Metazoa</taxon>
        <taxon>Ecdysozoa</taxon>
        <taxon>Arthropoda</taxon>
        <taxon>Crustacea</taxon>
        <taxon>Multicrustacea</taxon>
        <taxon>Hexanauplia</taxon>
        <taxon>Copepoda</taxon>
        <taxon>Siphonostomatoida</taxon>
        <taxon>Caligidae</taxon>
        <taxon>Caligus</taxon>
    </lineage>
</organism>